<evidence type="ECO:0000256" key="5">
    <source>
        <dbReference type="ARBA" id="ARBA00022692"/>
    </source>
</evidence>
<dbReference type="EMBL" id="BPLR01013034">
    <property type="protein sequence ID" value="GIY58207.1"/>
    <property type="molecule type" value="Genomic_DNA"/>
</dbReference>
<proteinExistence type="inferred from homology"/>
<dbReference type="GO" id="GO:0005737">
    <property type="term" value="C:cytoplasm"/>
    <property type="evidence" value="ECO:0007669"/>
    <property type="project" value="TreeGrafter"/>
</dbReference>
<evidence type="ECO:0000256" key="3">
    <source>
        <dbReference type="ARBA" id="ARBA00010532"/>
    </source>
</evidence>
<evidence type="ECO:0000256" key="4">
    <source>
        <dbReference type="ARBA" id="ARBA00022475"/>
    </source>
</evidence>
<dbReference type="Proteomes" id="UP001054945">
    <property type="component" value="Unassembled WGS sequence"/>
</dbReference>
<name>A0AAV4UJV2_CAEEX</name>
<keyword evidence="8" id="KW-1015">Disulfide bond</keyword>
<evidence type="ECO:0000256" key="12">
    <source>
        <dbReference type="ARBA" id="ARBA00042244"/>
    </source>
</evidence>
<keyword evidence="15" id="KW-1185">Reference proteome</keyword>
<dbReference type="PANTHER" id="PTHR11923">
    <property type="entry name" value="SCAVENGER RECEPTOR CLASS B TYPE-1 SR-B1"/>
    <property type="match status" value="1"/>
</dbReference>
<accession>A0AAV4UJV2</accession>
<dbReference type="InterPro" id="IPR005428">
    <property type="entry name" value="CD36/SCARB1/SNMP1"/>
</dbReference>
<evidence type="ECO:0000256" key="11">
    <source>
        <dbReference type="ARBA" id="ARBA00040821"/>
    </source>
</evidence>
<evidence type="ECO:0000256" key="2">
    <source>
        <dbReference type="ARBA" id="ARBA00004651"/>
    </source>
</evidence>
<evidence type="ECO:0000256" key="8">
    <source>
        <dbReference type="ARBA" id="ARBA00023157"/>
    </source>
</evidence>
<keyword evidence="5 13" id="KW-0812">Transmembrane</keyword>
<comment type="subcellular location">
    <subcellularLocation>
        <location evidence="2">Cell membrane</location>
        <topology evidence="2">Multi-pass membrane protein</topology>
    </subcellularLocation>
    <subcellularLocation>
        <location evidence="1">Membrane</location>
        <location evidence="1">Caveola</location>
        <topology evidence="1">Multi-pass membrane protein</topology>
    </subcellularLocation>
</comment>
<evidence type="ECO:0000313" key="15">
    <source>
        <dbReference type="Proteomes" id="UP001054945"/>
    </source>
</evidence>
<comment type="caution">
    <text evidence="14">The sequence shown here is derived from an EMBL/GenBank/DDBJ whole genome shotgun (WGS) entry which is preliminary data.</text>
</comment>
<evidence type="ECO:0000256" key="9">
    <source>
        <dbReference type="ARBA" id="ARBA00023170"/>
    </source>
</evidence>
<evidence type="ECO:0000313" key="14">
    <source>
        <dbReference type="EMBL" id="GIY58207.1"/>
    </source>
</evidence>
<protein>
    <recommendedName>
        <fullName evidence="11">Scavenger receptor class B member 1</fullName>
    </recommendedName>
    <alternativeName>
        <fullName evidence="12">SR-BI</fullName>
    </alternativeName>
</protein>
<gene>
    <name evidence="14" type="primary">SCARB1</name>
    <name evidence="14" type="ORF">CEXT_641771</name>
</gene>
<dbReference type="InterPro" id="IPR002159">
    <property type="entry name" value="CD36_fam"/>
</dbReference>
<keyword evidence="7 13" id="KW-0472">Membrane</keyword>
<keyword evidence="9 14" id="KW-0675">Receptor</keyword>
<reference evidence="14 15" key="1">
    <citation type="submission" date="2021-06" db="EMBL/GenBank/DDBJ databases">
        <title>Caerostris extrusa draft genome.</title>
        <authorList>
            <person name="Kono N."/>
            <person name="Arakawa K."/>
        </authorList>
    </citation>
    <scope>NUCLEOTIDE SEQUENCE [LARGE SCALE GENOMIC DNA]</scope>
</reference>
<evidence type="ECO:0000256" key="10">
    <source>
        <dbReference type="ARBA" id="ARBA00023180"/>
    </source>
</evidence>
<feature type="transmembrane region" description="Helical" evidence="13">
    <location>
        <begin position="13"/>
        <end position="32"/>
    </location>
</feature>
<keyword evidence="4" id="KW-1003">Cell membrane</keyword>
<evidence type="ECO:0000256" key="7">
    <source>
        <dbReference type="ARBA" id="ARBA00023136"/>
    </source>
</evidence>
<evidence type="ECO:0000256" key="6">
    <source>
        <dbReference type="ARBA" id="ARBA00022989"/>
    </source>
</evidence>
<dbReference type="PRINTS" id="PR01609">
    <property type="entry name" value="CD36FAMILY"/>
</dbReference>
<evidence type="ECO:0000256" key="13">
    <source>
        <dbReference type="SAM" id="Phobius"/>
    </source>
</evidence>
<comment type="similarity">
    <text evidence="3">Belongs to the CD36 family.</text>
</comment>
<dbReference type="PANTHER" id="PTHR11923:SF110">
    <property type="entry name" value="SCAVENGER RECEPTOR CLASS B MEMBER 1"/>
    <property type="match status" value="1"/>
</dbReference>
<keyword evidence="10" id="KW-0325">Glycoprotein</keyword>
<dbReference type="Pfam" id="PF01130">
    <property type="entry name" value="CD36"/>
    <property type="match status" value="1"/>
</dbReference>
<keyword evidence="6 13" id="KW-1133">Transmembrane helix</keyword>
<feature type="transmembrane region" description="Helical" evidence="13">
    <location>
        <begin position="442"/>
        <end position="464"/>
    </location>
</feature>
<dbReference type="GO" id="GO:0005044">
    <property type="term" value="F:scavenger receptor activity"/>
    <property type="evidence" value="ECO:0007669"/>
    <property type="project" value="TreeGrafter"/>
</dbReference>
<evidence type="ECO:0000256" key="1">
    <source>
        <dbReference type="ARBA" id="ARBA00004189"/>
    </source>
</evidence>
<organism evidence="14 15">
    <name type="scientific">Caerostris extrusa</name>
    <name type="common">Bark spider</name>
    <name type="synonym">Caerostris bankana</name>
    <dbReference type="NCBI Taxonomy" id="172846"/>
    <lineage>
        <taxon>Eukaryota</taxon>
        <taxon>Metazoa</taxon>
        <taxon>Ecdysozoa</taxon>
        <taxon>Arthropoda</taxon>
        <taxon>Chelicerata</taxon>
        <taxon>Arachnida</taxon>
        <taxon>Araneae</taxon>
        <taxon>Araneomorphae</taxon>
        <taxon>Entelegynae</taxon>
        <taxon>Araneoidea</taxon>
        <taxon>Araneidae</taxon>
        <taxon>Caerostris</taxon>
    </lineage>
</organism>
<dbReference type="AlphaFoldDB" id="A0AAV4UJV2"/>
<sequence length="575" mass="65341">MAAPCMSRRTAKIVLWVSIVFLVVSVALLMIFPSIYKTQLKKDIALTDGSLLTGIWEDIPLPIYEKLYFFNVTNAEEFLKHGAPLNVTEIGPYTYSSRWVKKYPEWHSNHTVSYTETRTYQFVPSLSVGSEDDTINTLNGPMIIAANLLKDYNIAFRIAASVFLGLEKETVVTQKSVKQLVYEGYEDPIIKLAPLVIPDIPYKNGKFSWLYGKNATDDGLFTVFTGEDDPSLTNIINNWNGNEKLNFWNGDACNSINGTSIETGPPQPDEPDNYAFFQSIFCRTLTFNYTGDEHHFGVLTKRFKPTKDIFANGTEYPPNACFDIEERPSGVLDVRKCQFGAPVLLSFPHFYMADPIYRKDIDGLEPNETHHGSHLDVDPVTGISLDVQIRFQVNVQMSRVRGVLQMDDVPEGVFPILWVGLEIHLTDDWSHFLKGKLNNPKIIAYTVLGSLVLISLALIIWSLVVLKRSYSDEDDPLLDVKEEHKENLSKKVIVPNYNSSSSYRSNAERRALKEAESHSVNNADTRQEAYDEDDGFHILLNENYCFRRMKCYFYEEGAHASQEEKMLIIISRSVL</sequence>
<dbReference type="PRINTS" id="PR01610">
    <property type="entry name" value="CD36ANTIGEN"/>
</dbReference>
<dbReference type="GO" id="GO:0005901">
    <property type="term" value="C:caveola"/>
    <property type="evidence" value="ECO:0007669"/>
    <property type="project" value="UniProtKB-SubCell"/>
</dbReference>